<dbReference type="RefSeq" id="WP_009536070.1">
    <property type="nucleotide sequence ID" value="NZ_JH414504.1"/>
</dbReference>
<dbReference type="PANTHER" id="PTHR42953:SF3">
    <property type="entry name" value="HIGH-AFFINITY ZINC UPTAKE SYSTEM PROTEIN ZNUA"/>
    <property type="match status" value="1"/>
</dbReference>
<protein>
    <recommendedName>
        <fullName evidence="9">Zinc ABC transporter substrate-binding protein</fullName>
    </recommendedName>
</protein>
<dbReference type="HOGENOM" id="CLU_016838_1_0_9"/>
<dbReference type="PROSITE" id="PS51257">
    <property type="entry name" value="PROKAR_LIPOPROTEIN"/>
    <property type="match status" value="1"/>
</dbReference>
<evidence type="ECO:0000313" key="8">
    <source>
        <dbReference type="Proteomes" id="UP000003527"/>
    </source>
</evidence>
<dbReference type="AlphaFoldDB" id="G9WT93"/>
<dbReference type="Proteomes" id="UP000003527">
    <property type="component" value="Unassembled WGS sequence"/>
</dbReference>
<dbReference type="Pfam" id="PF01297">
    <property type="entry name" value="ZnuA"/>
    <property type="match status" value="1"/>
</dbReference>
<gene>
    <name evidence="7" type="ORF">HMPREF9624_00127</name>
</gene>
<evidence type="ECO:0008006" key="9">
    <source>
        <dbReference type="Google" id="ProtNLM"/>
    </source>
</evidence>
<dbReference type="SUPFAM" id="SSF53807">
    <property type="entry name" value="Helical backbone' metal receptor"/>
    <property type="match status" value="1"/>
</dbReference>
<evidence type="ECO:0000256" key="3">
    <source>
        <dbReference type="ARBA" id="ARBA00022729"/>
    </source>
</evidence>
<dbReference type="GO" id="GO:0030001">
    <property type="term" value="P:metal ion transport"/>
    <property type="evidence" value="ECO:0007669"/>
    <property type="project" value="InterPro"/>
</dbReference>
<dbReference type="GO" id="GO:0046872">
    <property type="term" value="F:metal ion binding"/>
    <property type="evidence" value="ECO:0007669"/>
    <property type="project" value="InterPro"/>
</dbReference>
<evidence type="ECO:0000256" key="4">
    <source>
        <dbReference type="RuleBase" id="RU003512"/>
    </source>
</evidence>
<feature type="chain" id="PRO_5039724920" description="Zinc ABC transporter substrate-binding protein" evidence="6">
    <location>
        <begin position="22"/>
        <end position="367"/>
    </location>
</feature>
<dbReference type="PATRIC" id="fig|796944.3.peg.836"/>
<dbReference type="PRINTS" id="PR00690">
    <property type="entry name" value="ADHESNFAMILY"/>
</dbReference>
<reference evidence="7 8" key="1">
    <citation type="submission" date="2011-08" db="EMBL/GenBank/DDBJ databases">
        <title>The Genome Sequence of Oribacterium sp. ACB7.</title>
        <authorList>
            <consortium name="The Broad Institute Genome Sequencing Platform"/>
            <person name="Earl A."/>
            <person name="Ward D."/>
            <person name="Feldgarden M."/>
            <person name="Gevers D."/>
            <person name="Sizova M."/>
            <person name="Hazen A."/>
            <person name="Epstein S."/>
            <person name="Young S.K."/>
            <person name="Zeng Q."/>
            <person name="Gargeya S."/>
            <person name="Fitzgerald M."/>
            <person name="Haas B."/>
            <person name="Abouelleil A."/>
            <person name="Alvarado L."/>
            <person name="Arachchi H.M."/>
            <person name="Berlin A."/>
            <person name="Brown A."/>
            <person name="Chapman S.B."/>
            <person name="Chen Z."/>
            <person name="Dunbar C."/>
            <person name="Freedman E."/>
            <person name="Gearin G."/>
            <person name="Gellesch M."/>
            <person name="Goldberg J."/>
            <person name="Griggs A."/>
            <person name="Gujja S."/>
            <person name="Heiman D."/>
            <person name="Howarth C."/>
            <person name="Larson L."/>
            <person name="Lui A."/>
            <person name="MacDonald P.J.P."/>
            <person name="Montmayeur A."/>
            <person name="Murphy C."/>
            <person name="Neiman D."/>
            <person name="Pearson M."/>
            <person name="Priest M."/>
            <person name="Roberts A."/>
            <person name="Saif S."/>
            <person name="Shea T."/>
            <person name="Shenoy N."/>
            <person name="Sisk P."/>
            <person name="Stolte C."/>
            <person name="Sykes S."/>
            <person name="Wortman J."/>
            <person name="Nusbaum C."/>
            <person name="Birren B."/>
        </authorList>
    </citation>
    <scope>NUCLEOTIDE SEQUENCE [LARGE SCALE GENOMIC DNA]</scope>
    <source>
        <strain evidence="7 8">ACB7</strain>
    </source>
</reference>
<dbReference type="PANTHER" id="PTHR42953">
    <property type="entry name" value="HIGH-AFFINITY ZINC UPTAKE SYSTEM PROTEIN ZNUA-RELATED"/>
    <property type="match status" value="1"/>
</dbReference>
<feature type="region of interest" description="Disordered" evidence="5">
    <location>
        <begin position="153"/>
        <end position="200"/>
    </location>
</feature>
<dbReference type="InterPro" id="IPR050492">
    <property type="entry name" value="Bact_metal-bind_prot9"/>
</dbReference>
<dbReference type="InterPro" id="IPR006127">
    <property type="entry name" value="ZnuA-like"/>
</dbReference>
<feature type="compositionally biased region" description="Basic and acidic residues" evidence="5">
    <location>
        <begin position="40"/>
        <end position="56"/>
    </location>
</feature>
<organism evidence="7 8">
    <name type="scientific">Oribacterium asaccharolyticum ACB7</name>
    <dbReference type="NCBI Taxonomy" id="796944"/>
    <lineage>
        <taxon>Bacteria</taxon>
        <taxon>Bacillati</taxon>
        <taxon>Bacillota</taxon>
        <taxon>Clostridia</taxon>
        <taxon>Lachnospirales</taxon>
        <taxon>Lachnospiraceae</taxon>
        <taxon>Oribacterium</taxon>
    </lineage>
</organism>
<keyword evidence="2 4" id="KW-0813">Transport</keyword>
<keyword evidence="3 6" id="KW-0732">Signal</keyword>
<evidence type="ECO:0000313" key="7">
    <source>
        <dbReference type="EMBL" id="EHL12925.1"/>
    </source>
</evidence>
<evidence type="ECO:0000256" key="5">
    <source>
        <dbReference type="SAM" id="MobiDB-lite"/>
    </source>
</evidence>
<feature type="signal peptide" evidence="6">
    <location>
        <begin position="1"/>
        <end position="21"/>
    </location>
</feature>
<proteinExistence type="inferred from homology"/>
<dbReference type="GO" id="GO:0007155">
    <property type="term" value="P:cell adhesion"/>
    <property type="evidence" value="ECO:0007669"/>
    <property type="project" value="InterPro"/>
</dbReference>
<comment type="similarity">
    <text evidence="1 4">Belongs to the bacterial solute-binding protein 9 family.</text>
</comment>
<sequence length="367" mass="40797">MRLKKCILAGGILLSTAVLFACGNKSGKEAETTAAAVTTDAEKSMETEKSTDKPTEGKKLQIVTTNFPSYDFARAITKEDADVTMLVKPGAETHSFEPSPQDIITIQNADLFIYTGGDSDEWVDGILESVQNKNFHVFKMMDAVNLIEEETVEGMQEEEHEHDHADADHANEEADHDHEKADQAEEHEEEGPEMDEHVWTSPKNAITIVEKLEETLSGLDESHKENFKANSDSYVKELEELDKSFKEVVDSGKRKEIIVADRFPFAYFCKEYGLSYFAAFPGCSTDTQPSAATIAFLTDKVKEDKIPVVFHIEMGNEDMVNAISKDTGAKKLLLNSVHNVTDSDFKAGKTYVDLMKPNVEALKEALN</sequence>
<name>G9WT93_9FIRM</name>
<dbReference type="EMBL" id="AFZD01000012">
    <property type="protein sequence ID" value="EHL12925.1"/>
    <property type="molecule type" value="Genomic_DNA"/>
</dbReference>
<feature type="compositionally biased region" description="Basic and acidic residues" evidence="5">
    <location>
        <begin position="157"/>
        <end position="184"/>
    </location>
</feature>
<accession>G9WT93</accession>
<comment type="caution">
    <text evidence="7">The sequence shown here is derived from an EMBL/GenBank/DDBJ whole genome shotgun (WGS) entry which is preliminary data.</text>
</comment>
<evidence type="ECO:0000256" key="6">
    <source>
        <dbReference type="SAM" id="SignalP"/>
    </source>
</evidence>
<dbReference type="Gene3D" id="3.40.50.1980">
    <property type="entry name" value="Nitrogenase molybdenum iron protein domain"/>
    <property type="match status" value="2"/>
</dbReference>
<keyword evidence="8" id="KW-1185">Reference proteome</keyword>
<evidence type="ECO:0000256" key="2">
    <source>
        <dbReference type="ARBA" id="ARBA00022448"/>
    </source>
</evidence>
<dbReference type="InterPro" id="IPR006128">
    <property type="entry name" value="Lipoprotein_PsaA-like"/>
</dbReference>
<feature type="region of interest" description="Disordered" evidence="5">
    <location>
        <begin position="33"/>
        <end position="56"/>
    </location>
</feature>
<evidence type="ECO:0000256" key="1">
    <source>
        <dbReference type="ARBA" id="ARBA00011028"/>
    </source>
</evidence>